<feature type="transmembrane region" description="Helical" evidence="9">
    <location>
        <begin position="344"/>
        <end position="362"/>
    </location>
</feature>
<dbReference type="InterPro" id="IPR005495">
    <property type="entry name" value="LptG/LptF_permease"/>
</dbReference>
<protein>
    <submittedName>
        <fullName evidence="10">Permease</fullName>
    </submittedName>
</protein>
<reference evidence="10 11" key="1">
    <citation type="submission" date="2014-09" db="EMBL/GenBank/DDBJ databases">
        <title>Xanthomonadaceae 3.5X direct submission.</title>
        <authorList>
            <person name="Fang T."/>
            <person name="Wang H."/>
        </authorList>
    </citation>
    <scope>NUCLEOTIDE SEQUENCE [LARGE SCALE GENOMIC DNA]</scope>
    <source>
        <strain evidence="10 11">3.5X</strain>
    </source>
</reference>
<dbReference type="GO" id="GO:0015920">
    <property type="term" value="P:lipopolysaccharide transport"/>
    <property type="evidence" value="ECO:0007669"/>
    <property type="project" value="TreeGrafter"/>
</dbReference>
<dbReference type="Proteomes" id="UP000029708">
    <property type="component" value="Unassembled WGS sequence"/>
</dbReference>
<evidence type="ECO:0000256" key="3">
    <source>
        <dbReference type="ARBA" id="ARBA00007725"/>
    </source>
</evidence>
<evidence type="ECO:0000256" key="5">
    <source>
        <dbReference type="ARBA" id="ARBA00022692"/>
    </source>
</evidence>
<evidence type="ECO:0000256" key="8">
    <source>
        <dbReference type="ARBA" id="ARBA00026081"/>
    </source>
</evidence>
<dbReference type="NCBIfam" id="TIGR04408">
    <property type="entry name" value="LptG_lptG"/>
    <property type="match status" value="1"/>
</dbReference>
<sequence>MPMPNVKRVDRLIATTVLSTLAIVWLILVGFDTLGQFLKQLGHVGQHGYTLSKAAIYIADTIPRRMYEHFGNAALIGGLLGLGGLAGSGELTALRAAGMSKLRIAASVTAVVAVLTLAVMLIGETLAPAGDQRAQAIQLALHSDNIGLTTRSGLWARDGGDVVNAKGAQAVREDGHQRVQLVDVRVFSFDDSGQLTEFRHAKSAENDGRDWTLKDLRINTLDADGVHSREVASEPWKTHLDARVLEQSIVHPQYLSMRDLYANMQYLRANGQNPGAYAVSFWSHALYPLNVLVLVLCAMPFAFGALRSGGLGKRLFIGVLLAIAWYFLQQSMTNFGTVYGLSPMLANLLPAMVLVIVATLYFRRHG</sequence>
<keyword evidence="5 9" id="KW-0812">Transmembrane</keyword>
<dbReference type="InterPro" id="IPR030923">
    <property type="entry name" value="LptG"/>
</dbReference>
<evidence type="ECO:0000256" key="7">
    <source>
        <dbReference type="ARBA" id="ARBA00023136"/>
    </source>
</evidence>
<feature type="transmembrane region" description="Helical" evidence="9">
    <location>
        <begin position="285"/>
        <end position="303"/>
    </location>
</feature>
<evidence type="ECO:0000256" key="4">
    <source>
        <dbReference type="ARBA" id="ARBA00022475"/>
    </source>
</evidence>
<dbReference type="GO" id="GO:0043190">
    <property type="term" value="C:ATP-binding cassette (ABC) transporter complex"/>
    <property type="evidence" value="ECO:0007669"/>
    <property type="project" value="InterPro"/>
</dbReference>
<feature type="transmembrane region" description="Helical" evidence="9">
    <location>
        <begin position="315"/>
        <end position="332"/>
    </location>
</feature>
<keyword evidence="7 9" id="KW-0472">Membrane</keyword>
<dbReference type="AlphaFoldDB" id="A0A099CXL3"/>
<dbReference type="EMBL" id="JROI01000008">
    <property type="protein sequence ID" value="KGI78728.1"/>
    <property type="molecule type" value="Genomic_DNA"/>
</dbReference>
<evidence type="ECO:0000256" key="1">
    <source>
        <dbReference type="ARBA" id="ARBA00002265"/>
    </source>
</evidence>
<feature type="transmembrane region" description="Helical" evidence="9">
    <location>
        <begin position="12"/>
        <end position="31"/>
    </location>
</feature>
<dbReference type="PANTHER" id="PTHR33529">
    <property type="entry name" value="SLR0882 PROTEIN-RELATED"/>
    <property type="match status" value="1"/>
</dbReference>
<dbReference type="GO" id="GO:0055085">
    <property type="term" value="P:transmembrane transport"/>
    <property type="evidence" value="ECO:0007669"/>
    <property type="project" value="InterPro"/>
</dbReference>
<comment type="function">
    <text evidence="1">Part of the ABC transporter complex LptBFG involved in the translocation of lipopolysaccharide (LPS) from the inner membrane to the outer membrane.</text>
</comment>
<accession>A0A099CXL3</accession>
<gene>
    <name evidence="10" type="ORF">LF63_0103580</name>
</gene>
<feature type="transmembrane region" description="Helical" evidence="9">
    <location>
        <begin position="73"/>
        <end position="92"/>
    </location>
</feature>
<dbReference type="STRING" id="1543381.LF63_0103580"/>
<keyword evidence="4" id="KW-1003">Cell membrane</keyword>
<dbReference type="Pfam" id="PF03739">
    <property type="entry name" value="LptF_LptG"/>
    <property type="match status" value="1"/>
</dbReference>
<evidence type="ECO:0000313" key="10">
    <source>
        <dbReference type="EMBL" id="KGI78728.1"/>
    </source>
</evidence>
<evidence type="ECO:0000313" key="11">
    <source>
        <dbReference type="Proteomes" id="UP000029708"/>
    </source>
</evidence>
<dbReference type="PANTHER" id="PTHR33529:SF2">
    <property type="entry name" value="LIPOPOLYSACCHARIDE EXPORT SYSTEM PERMEASE PROTEIN LPTG"/>
    <property type="match status" value="1"/>
</dbReference>
<comment type="subunit">
    <text evidence="8">Component of the lipopolysaccharide transport and assembly complex. The LptBFG transporter is composed of two ATP-binding proteins (LptB) and two transmembrane proteins (LptF and LptG).</text>
</comment>
<dbReference type="OrthoDB" id="9776227at2"/>
<keyword evidence="6 9" id="KW-1133">Transmembrane helix</keyword>
<proteinExistence type="inferred from homology"/>
<comment type="similarity">
    <text evidence="3">Belongs to the LptF/LptG family.</text>
</comment>
<name>A0A099CXL3_9GAMM</name>
<feature type="transmembrane region" description="Helical" evidence="9">
    <location>
        <begin position="104"/>
        <end position="123"/>
    </location>
</feature>
<keyword evidence="11" id="KW-1185">Reference proteome</keyword>
<evidence type="ECO:0000256" key="9">
    <source>
        <dbReference type="SAM" id="Phobius"/>
    </source>
</evidence>
<evidence type="ECO:0000256" key="2">
    <source>
        <dbReference type="ARBA" id="ARBA00004651"/>
    </source>
</evidence>
<dbReference type="HOGENOM" id="CLU_028799_1_1_6"/>
<evidence type="ECO:0000256" key="6">
    <source>
        <dbReference type="ARBA" id="ARBA00022989"/>
    </source>
</evidence>
<comment type="caution">
    <text evidence="10">The sequence shown here is derived from an EMBL/GenBank/DDBJ whole genome shotgun (WGS) entry which is preliminary data.</text>
</comment>
<comment type="subcellular location">
    <subcellularLocation>
        <location evidence="2">Cell membrane</location>
        <topology evidence="2">Multi-pass membrane protein</topology>
    </subcellularLocation>
</comment>
<organism evidence="10 11">
    <name type="scientific">Oleiagrimonas soli</name>
    <dbReference type="NCBI Taxonomy" id="1543381"/>
    <lineage>
        <taxon>Bacteria</taxon>
        <taxon>Pseudomonadati</taxon>
        <taxon>Pseudomonadota</taxon>
        <taxon>Gammaproteobacteria</taxon>
        <taxon>Lysobacterales</taxon>
        <taxon>Rhodanobacteraceae</taxon>
        <taxon>Oleiagrimonas</taxon>
    </lineage>
</organism>